<accession>A0A0G4NI52</accession>
<evidence type="ECO:0000259" key="6">
    <source>
        <dbReference type="Pfam" id="PF08167"/>
    </source>
</evidence>
<dbReference type="GO" id="GO:0005634">
    <property type="term" value="C:nucleus"/>
    <property type="evidence" value="ECO:0007669"/>
    <property type="project" value="UniProtKB-SubCell"/>
</dbReference>
<feature type="region of interest" description="Disordered" evidence="5">
    <location>
        <begin position="665"/>
        <end position="761"/>
    </location>
</feature>
<organism evidence="7 8">
    <name type="scientific">Verticillium longisporum</name>
    <name type="common">Verticillium dahliae var. longisporum</name>
    <dbReference type="NCBI Taxonomy" id="100787"/>
    <lineage>
        <taxon>Eukaryota</taxon>
        <taxon>Fungi</taxon>
        <taxon>Dikarya</taxon>
        <taxon>Ascomycota</taxon>
        <taxon>Pezizomycotina</taxon>
        <taxon>Sordariomycetes</taxon>
        <taxon>Hypocreomycetidae</taxon>
        <taxon>Glomerellales</taxon>
        <taxon>Plectosphaerellaceae</taxon>
        <taxon>Verticillium</taxon>
    </lineage>
</organism>
<proteinExistence type="inferred from homology"/>
<feature type="domain" description="Pre-rRNA-processing protein RIX1 N-terminal" evidence="6">
    <location>
        <begin position="6"/>
        <end position="215"/>
    </location>
</feature>
<keyword evidence="4" id="KW-0539">Nucleus</keyword>
<dbReference type="SUPFAM" id="SSF48371">
    <property type="entry name" value="ARM repeat"/>
    <property type="match status" value="1"/>
</dbReference>
<reference evidence="8" key="1">
    <citation type="submission" date="2015-05" db="EMBL/GenBank/DDBJ databases">
        <authorList>
            <person name="Fogelqvist Johan"/>
        </authorList>
    </citation>
    <scope>NUCLEOTIDE SEQUENCE [LARGE SCALE GENOMIC DNA]</scope>
</reference>
<dbReference type="InterPro" id="IPR012583">
    <property type="entry name" value="RIX1_N"/>
</dbReference>
<gene>
    <name evidence="7" type="ORF">BN1723_006877</name>
</gene>
<dbReference type="GO" id="GO:0006364">
    <property type="term" value="P:rRNA processing"/>
    <property type="evidence" value="ECO:0007669"/>
    <property type="project" value="TreeGrafter"/>
</dbReference>
<evidence type="ECO:0000256" key="2">
    <source>
        <dbReference type="ARBA" id="ARBA00010511"/>
    </source>
</evidence>
<feature type="compositionally biased region" description="Acidic residues" evidence="5">
    <location>
        <begin position="736"/>
        <end position="761"/>
    </location>
</feature>
<evidence type="ECO:0000256" key="4">
    <source>
        <dbReference type="ARBA" id="ARBA00023242"/>
    </source>
</evidence>
<dbReference type="PANTHER" id="PTHR34105:SF1">
    <property type="entry name" value="PROLINE-, GLUTAMIC ACID- AND LEUCINE-RICH PROTEIN 1"/>
    <property type="match status" value="1"/>
</dbReference>
<comment type="subcellular location">
    <subcellularLocation>
        <location evidence="1">Nucleus</location>
    </subcellularLocation>
</comment>
<dbReference type="PANTHER" id="PTHR34105">
    <property type="entry name" value="PROLINE-, GLUTAMIC ACID- AND LEUCINE-RICH PROTEIN 1"/>
    <property type="match status" value="1"/>
</dbReference>
<dbReference type="Pfam" id="PF08167">
    <property type="entry name" value="RIX1"/>
    <property type="match status" value="1"/>
</dbReference>
<name>A0A0G4NI52_VERLO</name>
<evidence type="ECO:0000256" key="5">
    <source>
        <dbReference type="SAM" id="MobiDB-lite"/>
    </source>
</evidence>
<protein>
    <recommendedName>
        <fullName evidence="3">Pre-rRNA-processing protein RIX1</fullName>
    </recommendedName>
</protein>
<dbReference type="InterPro" id="IPR016024">
    <property type="entry name" value="ARM-type_fold"/>
</dbReference>
<sequence length="761" mass="82250">MSLPPDLRVLCRRLTSTPPAQLPHSIPAFTGHVLRCRDVLSTPHDPKSKDGANEAYMLVHKLKTIITTLLNGKSAAGRFTGVTLVKAVVDVGGWECLRESGPWVRSLLSILQKNDPFAVKELCVVALIKIYTLVNGFQTLTREIATPTIATFFNACLQLVKQPPAGERLKTPLHLVETILDAFATLQPLYPATCRPFNKDIRVVIKPYLAPTSSDDILVPESLQRASRRVAISIHFTTAGKSGPSDEWAKFAAELPKNFHLCADQVFRAVQESWDTVPPRARSTVNYDAPPQGEGSGIELPAWKGVRAGGDRLIGLFRLMADSLRYPTKVFGVIPVGAFLDTVSRVSLISRRGKTQTWEQALETHPAVGREEKEELWSIMANIHIAALDLLQTLFRRLQHNALPLASESLDIVVLILKSGIDNPVVRVAAYKTFSDMLPIVGPGMSKPATDAVGVVMLACCRDLQQEAGHLAAPAPSSKPESGAKKNSIAANADLFLPQQQGEAALTPANTTSLPKEQLEVAETLLASLLANIPQRRLKPGLRGLLDQTAVLSQSRDAMLASVLNPYINEAGKSYASILPHLSRRFPRDQGVEILRSNIRSSAPSSGDGVDMTAGFEELDEVEDDEDDDEMVDAIEVQGSGEDQKADEAESSSGFGIASKTASVLSGEGKDLASNNSPFLTQKPSTAEAAGGSLASQKRKLEDAVDVVPPHKKHGVERSIPERPVAAAAEKKAVEGEGESDDESVDLNMDLDDLDDEEDED</sequence>
<evidence type="ECO:0000313" key="7">
    <source>
        <dbReference type="EMBL" id="CRK46098.1"/>
    </source>
</evidence>
<evidence type="ECO:0000313" key="8">
    <source>
        <dbReference type="Proteomes" id="UP000045706"/>
    </source>
</evidence>
<dbReference type="Proteomes" id="UP000045706">
    <property type="component" value="Unassembled WGS sequence"/>
</dbReference>
<dbReference type="EMBL" id="CVQI01035273">
    <property type="protein sequence ID" value="CRK46098.1"/>
    <property type="molecule type" value="Genomic_DNA"/>
</dbReference>
<evidence type="ECO:0000256" key="1">
    <source>
        <dbReference type="ARBA" id="ARBA00004123"/>
    </source>
</evidence>
<feature type="compositionally biased region" description="Polar residues" evidence="5">
    <location>
        <begin position="673"/>
        <end position="685"/>
    </location>
</feature>
<comment type="similarity">
    <text evidence="2">Belongs to the RIX1/PELP1 family.</text>
</comment>
<dbReference type="AlphaFoldDB" id="A0A0G4NI52"/>
<evidence type="ECO:0000256" key="3">
    <source>
        <dbReference type="ARBA" id="ARBA00021502"/>
    </source>
</evidence>